<feature type="transmembrane region" description="Helical" evidence="11">
    <location>
        <begin position="177"/>
        <end position="198"/>
    </location>
</feature>
<evidence type="ECO:0000256" key="9">
    <source>
        <dbReference type="ARBA" id="ARBA00023012"/>
    </source>
</evidence>
<evidence type="ECO:0000259" key="12">
    <source>
        <dbReference type="PROSITE" id="PS50109"/>
    </source>
</evidence>
<dbReference type="SUPFAM" id="SSF55874">
    <property type="entry name" value="ATPase domain of HSP90 chaperone/DNA topoisomerase II/histidine kinase"/>
    <property type="match status" value="1"/>
</dbReference>
<evidence type="ECO:0000259" key="13">
    <source>
        <dbReference type="PROSITE" id="PS50885"/>
    </source>
</evidence>
<dbReference type="Pfam" id="PF02518">
    <property type="entry name" value="HATPase_c"/>
    <property type="match status" value="1"/>
</dbReference>
<dbReference type="PANTHER" id="PTHR45436:SF5">
    <property type="entry name" value="SENSOR HISTIDINE KINASE TRCS"/>
    <property type="match status" value="1"/>
</dbReference>
<dbReference type="SMART" id="SM00388">
    <property type="entry name" value="HisKA"/>
    <property type="match status" value="1"/>
</dbReference>
<dbReference type="InterPro" id="IPR050428">
    <property type="entry name" value="TCS_sensor_his_kinase"/>
</dbReference>
<name>A0ABY5ZQM6_9BACT</name>
<evidence type="ECO:0000256" key="6">
    <source>
        <dbReference type="ARBA" id="ARBA00022692"/>
    </source>
</evidence>
<sequence>MRIGIKYRVFLAMLAATATVVLCMWLIVQWSINRGFLRYVNTLEQQRLENLATDLEQAYAEHGGWAFLGADPLIWVRLRVRTPPGEAVDPARLERFERWRARETQDSRNDQRHQPFERRVLLLDGDRRPLLAAPEPAAAVDLRPLRQAGHPIGYLGLVPRQTTFDTYQVQFVRQQELALALIAGATLLISALIALPLAQRLVRPLKTLAAATHRLSAGAYETRVPVAGDDELGQLARDFNTLALTLEKNEEARRQWVADISHELRTPLAVLRGEIEALQDGVRPDGPEALRSLHAEVLHLNRLVDDLYQLALSDLGALSYRKERLDLAAELKDAVELFRPAFAAKDLILAAHIPAAPANILADAERLRQLFNNLLDNSLKYTEPGGRLELRLETQGDAALIHIQDTAPGVPAADLERLFDRLYRVEASRRRAAAPPGLGLAICRNIVEAHEGSIHAAPAPLGGLAIHIRLPLAGGSA</sequence>
<keyword evidence="14" id="KW-0547">Nucleotide-binding</keyword>
<evidence type="ECO:0000313" key="15">
    <source>
        <dbReference type="Proteomes" id="UP001060414"/>
    </source>
</evidence>
<dbReference type="Gene3D" id="6.10.340.10">
    <property type="match status" value="1"/>
</dbReference>
<dbReference type="EC" id="2.7.13.3" evidence="3"/>
<comment type="subcellular location">
    <subcellularLocation>
        <location evidence="2">Membrane</location>
    </subcellularLocation>
</comment>
<dbReference type="SMART" id="SM00304">
    <property type="entry name" value="HAMP"/>
    <property type="match status" value="1"/>
</dbReference>
<keyword evidence="8 11" id="KW-1133">Transmembrane helix</keyword>
<comment type="catalytic activity">
    <reaction evidence="1">
        <text>ATP + protein L-histidine = ADP + protein N-phospho-L-histidine.</text>
        <dbReference type="EC" id="2.7.13.3"/>
    </reaction>
</comment>
<keyword evidence="4" id="KW-0597">Phosphoprotein</keyword>
<dbReference type="Gene3D" id="1.10.287.130">
    <property type="match status" value="1"/>
</dbReference>
<feature type="domain" description="HAMP" evidence="13">
    <location>
        <begin position="199"/>
        <end position="251"/>
    </location>
</feature>
<evidence type="ECO:0000256" key="3">
    <source>
        <dbReference type="ARBA" id="ARBA00012438"/>
    </source>
</evidence>
<keyword evidence="7" id="KW-0418">Kinase</keyword>
<dbReference type="PRINTS" id="PR00344">
    <property type="entry name" value="BCTRLSENSOR"/>
</dbReference>
<dbReference type="InterPro" id="IPR003661">
    <property type="entry name" value="HisK_dim/P_dom"/>
</dbReference>
<accession>A0ABY5ZQM6</accession>
<keyword evidence="15" id="KW-1185">Reference proteome</keyword>
<dbReference type="CDD" id="cd00082">
    <property type="entry name" value="HisKA"/>
    <property type="match status" value="1"/>
</dbReference>
<evidence type="ECO:0000256" key="4">
    <source>
        <dbReference type="ARBA" id="ARBA00022553"/>
    </source>
</evidence>
<protein>
    <recommendedName>
        <fullName evidence="3">histidine kinase</fullName>
        <ecNumber evidence="3">2.7.13.3</ecNumber>
    </recommendedName>
</protein>
<dbReference type="PANTHER" id="PTHR45436">
    <property type="entry name" value="SENSOR HISTIDINE KINASE YKOH"/>
    <property type="match status" value="1"/>
</dbReference>
<dbReference type="InterPro" id="IPR036097">
    <property type="entry name" value="HisK_dim/P_sf"/>
</dbReference>
<evidence type="ECO:0000256" key="11">
    <source>
        <dbReference type="SAM" id="Phobius"/>
    </source>
</evidence>
<evidence type="ECO:0000313" key="14">
    <source>
        <dbReference type="EMBL" id="UWZ80180.1"/>
    </source>
</evidence>
<dbReference type="Pfam" id="PF00512">
    <property type="entry name" value="HisKA"/>
    <property type="match status" value="1"/>
</dbReference>
<keyword evidence="14" id="KW-0067">ATP-binding</keyword>
<evidence type="ECO:0000256" key="7">
    <source>
        <dbReference type="ARBA" id="ARBA00022777"/>
    </source>
</evidence>
<evidence type="ECO:0000256" key="1">
    <source>
        <dbReference type="ARBA" id="ARBA00000085"/>
    </source>
</evidence>
<keyword evidence="6 11" id="KW-0812">Transmembrane</keyword>
<dbReference type="SUPFAM" id="SSF158472">
    <property type="entry name" value="HAMP domain-like"/>
    <property type="match status" value="1"/>
</dbReference>
<evidence type="ECO:0000256" key="8">
    <source>
        <dbReference type="ARBA" id="ARBA00022989"/>
    </source>
</evidence>
<dbReference type="PROSITE" id="PS50109">
    <property type="entry name" value="HIS_KIN"/>
    <property type="match status" value="1"/>
</dbReference>
<keyword evidence="5" id="KW-0808">Transferase</keyword>
<dbReference type="Pfam" id="PF00672">
    <property type="entry name" value="HAMP"/>
    <property type="match status" value="1"/>
</dbReference>
<proteinExistence type="predicted"/>
<dbReference type="Gene3D" id="3.30.565.10">
    <property type="entry name" value="Histidine kinase-like ATPase, C-terminal domain"/>
    <property type="match status" value="1"/>
</dbReference>
<feature type="transmembrane region" description="Helical" evidence="11">
    <location>
        <begin position="7"/>
        <end position="28"/>
    </location>
</feature>
<feature type="domain" description="Histidine kinase" evidence="12">
    <location>
        <begin position="259"/>
        <end position="474"/>
    </location>
</feature>
<dbReference type="EMBL" id="CP092109">
    <property type="protein sequence ID" value="UWZ80180.1"/>
    <property type="molecule type" value="Genomic_DNA"/>
</dbReference>
<dbReference type="PROSITE" id="PS50885">
    <property type="entry name" value="HAMP"/>
    <property type="match status" value="1"/>
</dbReference>
<dbReference type="Proteomes" id="UP001060414">
    <property type="component" value="Chromosome"/>
</dbReference>
<dbReference type="SMART" id="SM00387">
    <property type="entry name" value="HATPase_c"/>
    <property type="match status" value="1"/>
</dbReference>
<dbReference type="InterPro" id="IPR004358">
    <property type="entry name" value="Sig_transdc_His_kin-like_C"/>
</dbReference>
<reference evidence="14" key="1">
    <citation type="journal article" date="2022" name="Environ. Microbiol.">
        <title>Geoalkalibacter halelectricus SAP #1 sp. nov. possessing extracellular electron transfer and mineral#reducing capabilities from a haloalkaline environment.</title>
        <authorList>
            <person name="Yadav S."/>
            <person name="Singh R."/>
            <person name="Sundharam S.S."/>
            <person name="Chaudhary S."/>
            <person name="Krishnamurthi S."/>
            <person name="Patil S.A."/>
        </authorList>
    </citation>
    <scope>NUCLEOTIDE SEQUENCE</scope>
    <source>
        <strain evidence="14">SAP-1</strain>
    </source>
</reference>
<dbReference type="GO" id="GO:0005524">
    <property type="term" value="F:ATP binding"/>
    <property type="evidence" value="ECO:0007669"/>
    <property type="project" value="UniProtKB-KW"/>
</dbReference>
<evidence type="ECO:0000256" key="2">
    <source>
        <dbReference type="ARBA" id="ARBA00004370"/>
    </source>
</evidence>
<dbReference type="RefSeq" id="WP_260748537.1">
    <property type="nucleotide sequence ID" value="NZ_CP092109.1"/>
</dbReference>
<keyword evidence="10 11" id="KW-0472">Membrane</keyword>
<dbReference type="CDD" id="cd06225">
    <property type="entry name" value="HAMP"/>
    <property type="match status" value="1"/>
</dbReference>
<dbReference type="InterPro" id="IPR003660">
    <property type="entry name" value="HAMP_dom"/>
</dbReference>
<evidence type="ECO:0000256" key="10">
    <source>
        <dbReference type="ARBA" id="ARBA00023136"/>
    </source>
</evidence>
<dbReference type="InterPro" id="IPR003594">
    <property type="entry name" value="HATPase_dom"/>
</dbReference>
<evidence type="ECO:0000256" key="5">
    <source>
        <dbReference type="ARBA" id="ARBA00022679"/>
    </source>
</evidence>
<gene>
    <name evidence="14" type="ORF">L9S41_01995</name>
</gene>
<keyword evidence="9" id="KW-0902">Two-component regulatory system</keyword>
<dbReference type="InterPro" id="IPR036890">
    <property type="entry name" value="HATPase_C_sf"/>
</dbReference>
<dbReference type="InterPro" id="IPR005467">
    <property type="entry name" value="His_kinase_dom"/>
</dbReference>
<organism evidence="14 15">
    <name type="scientific">Geoalkalibacter halelectricus</name>
    <dbReference type="NCBI Taxonomy" id="2847045"/>
    <lineage>
        <taxon>Bacteria</taxon>
        <taxon>Pseudomonadati</taxon>
        <taxon>Thermodesulfobacteriota</taxon>
        <taxon>Desulfuromonadia</taxon>
        <taxon>Desulfuromonadales</taxon>
        <taxon>Geoalkalibacteraceae</taxon>
        <taxon>Geoalkalibacter</taxon>
    </lineage>
</organism>
<dbReference type="SUPFAM" id="SSF47384">
    <property type="entry name" value="Homodimeric domain of signal transducing histidine kinase"/>
    <property type="match status" value="1"/>
</dbReference>